<name>A0A3Q4B8N1_MOLML</name>
<keyword evidence="2" id="KW-1185">Reference proteome</keyword>
<reference evidence="1" key="2">
    <citation type="submission" date="2025-09" db="UniProtKB">
        <authorList>
            <consortium name="Ensembl"/>
        </authorList>
    </citation>
    <scope>IDENTIFICATION</scope>
</reference>
<dbReference type="Proteomes" id="UP000261620">
    <property type="component" value="Unplaced"/>
</dbReference>
<dbReference type="OMA" id="PVDWLFG"/>
<evidence type="ECO:0000313" key="1">
    <source>
        <dbReference type="Ensembl" id="ENSMMOP00000014360.1"/>
    </source>
</evidence>
<accession>A0A3Q4B8N1</accession>
<proteinExistence type="predicted"/>
<dbReference type="AlphaFoldDB" id="A0A3Q4B8N1"/>
<reference evidence="1" key="1">
    <citation type="submission" date="2025-08" db="UniProtKB">
        <authorList>
            <consortium name="Ensembl"/>
        </authorList>
    </citation>
    <scope>IDENTIFICATION</scope>
</reference>
<dbReference type="Ensembl" id="ENSMMOT00000014595.1">
    <property type="protein sequence ID" value="ENSMMOP00000014360.1"/>
    <property type="gene ID" value="ENSMMOG00000010995.1"/>
</dbReference>
<organism evidence="1 2">
    <name type="scientific">Mola mola</name>
    <name type="common">Ocean sunfish</name>
    <name type="synonym">Tetraodon mola</name>
    <dbReference type="NCBI Taxonomy" id="94237"/>
    <lineage>
        <taxon>Eukaryota</taxon>
        <taxon>Metazoa</taxon>
        <taxon>Chordata</taxon>
        <taxon>Craniata</taxon>
        <taxon>Vertebrata</taxon>
        <taxon>Euteleostomi</taxon>
        <taxon>Actinopterygii</taxon>
        <taxon>Neopterygii</taxon>
        <taxon>Teleostei</taxon>
        <taxon>Neoteleostei</taxon>
        <taxon>Acanthomorphata</taxon>
        <taxon>Eupercaria</taxon>
        <taxon>Tetraodontiformes</taxon>
        <taxon>Molidae</taxon>
        <taxon>Mola</taxon>
    </lineage>
</organism>
<evidence type="ECO:0000313" key="2">
    <source>
        <dbReference type="Proteomes" id="UP000261620"/>
    </source>
</evidence>
<protein>
    <submittedName>
        <fullName evidence="1">Uncharacterized protein</fullName>
    </submittedName>
</protein>
<sequence>MRLVLSPPLLPTIIETLEDFPPHPSSSQSSPSSQSLEDYMISIQALARPVEAPSHGVVRLQRTPRLRHFSKAPMKLSVSASLPRLLGGASPNQTTMETISIYFYGLKSPCLHCSSFCKVIKDIF</sequence>